<organism evidence="1 2">
    <name type="scientific">Brytella acorum</name>
    <dbReference type="NCBI Taxonomy" id="2959299"/>
    <lineage>
        <taxon>Bacteria</taxon>
        <taxon>Pseudomonadati</taxon>
        <taxon>Pseudomonadota</taxon>
        <taxon>Alphaproteobacteria</taxon>
        <taxon>Acetobacterales</taxon>
        <taxon>Acetobacteraceae</taxon>
        <taxon>Brytella</taxon>
    </lineage>
</organism>
<dbReference type="Proteomes" id="UP001176960">
    <property type="component" value="Unassembled WGS sequence"/>
</dbReference>
<dbReference type="EMBL" id="CATKSH010000046">
    <property type="protein sequence ID" value="CAI9122317.1"/>
    <property type="molecule type" value="Genomic_DNA"/>
</dbReference>
<accession>A0AA35Y4Y2</accession>
<dbReference type="AlphaFoldDB" id="A0AA35Y4Y2"/>
<dbReference type="InterPro" id="IPR027417">
    <property type="entry name" value="P-loop_NTPase"/>
</dbReference>
<dbReference type="Pfam" id="PF13207">
    <property type="entry name" value="AAA_17"/>
    <property type="match status" value="1"/>
</dbReference>
<dbReference type="SUPFAM" id="SSF52540">
    <property type="entry name" value="P-loop containing nucleoside triphosphate hydrolases"/>
    <property type="match status" value="1"/>
</dbReference>
<dbReference type="GO" id="GO:0005524">
    <property type="term" value="F:ATP binding"/>
    <property type="evidence" value="ECO:0007669"/>
    <property type="project" value="UniProtKB-KW"/>
</dbReference>
<comment type="caution">
    <text evidence="1">The sequence shown here is derived from an EMBL/GenBank/DDBJ whole genome shotgun (WGS) entry which is preliminary data.</text>
</comment>
<dbReference type="Gene3D" id="3.40.50.300">
    <property type="entry name" value="P-loop containing nucleotide triphosphate hydrolases"/>
    <property type="match status" value="1"/>
</dbReference>
<reference evidence="1" key="1">
    <citation type="submission" date="2023-03" db="EMBL/GenBank/DDBJ databases">
        <authorList>
            <person name="Cleenwerck I."/>
        </authorList>
    </citation>
    <scope>NUCLEOTIDE SEQUENCE</scope>
    <source>
        <strain evidence="1">LMG 32879</strain>
    </source>
</reference>
<keyword evidence="1" id="KW-0547">Nucleotide-binding</keyword>
<keyword evidence="2" id="KW-1185">Reference proteome</keyword>
<proteinExistence type="predicted"/>
<evidence type="ECO:0000313" key="2">
    <source>
        <dbReference type="Proteomes" id="UP001176960"/>
    </source>
</evidence>
<protein>
    <submittedName>
        <fullName evidence="1">ATP-binding protein</fullName>
    </submittedName>
</protein>
<sequence length="190" mass="21479">MSTKRAPLIMVFGISGVGKTTACEAFVKSNPTYFYDRASAIMQRAHRTAIEALRTTDSESIKSNQEVLPSAVMALRESFPYKIMLLDCHAIIDNDKGLVEVPLETIKDLKPDGFILLEADAIVVKQRRENAERVRPNRTVDQIEAERLEEQRTVRSYVSNLHVPLVIDNASINYDLASAIRRLDEKRFIS</sequence>
<evidence type="ECO:0000313" key="1">
    <source>
        <dbReference type="EMBL" id="CAI9122317.1"/>
    </source>
</evidence>
<gene>
    <name evidence="1" type="ORF">LMG32879_003177</name>
</gene>
<name>A0AA35Y4Y2_9PROT</name>
<dbReference type="RefSeq" id="WP_289840531.1">
    <property type="nucleotide sequence ID" value="NZ_CATKSH010000046.1"/>
</dbReference>
<keyword evidence="1" id="KW-0067">ATP-binding</keyword>